<reference evidence="1" key="1">
    <citation type="submission" date="2020-03" db="EMBL/GenBank/DDBJ databases">
        <title>The deep terrestrial virosphere.</title>
        <authorList>
            <person name="Holmfeldt K."/>
            <person name="Nilsson E."/>
            <person name="Simone D."/>
            <person name="Lopez-Fernandez M."/>
            <person name="Wu X."/>
            <person name="de Brujin I."/>
            <person name="Lundin D."/>
            <person name="Andersson A."/>
            <person name="Bertilsson S."/>
            <person name="Dopson M."/>
        </authorList>
    </citation>
    <scope>NUCLEOTIDE SEQUENCE</scope>
    <source>
        <strain evidence="1">MM171B01350</strain>
    </source>
</reference>
<accession>A0A6M3M4Y1</accession>
<protein>
    <submittedName>
        <fullName evidence="1">Uncharacterized protein</fullName>
    </submittedName>
</protein>
<proteinExistence type="predicted"/>
<evidence type="ECO:0000313" key="1">
    <source>
        <dbReference type="EMBL" id="QJB02368.1"/>
    </source>
</evidence>
<gene>
    <name evidence="1" type="ORF">MM171B01350_0003</name>
</gene>
<dbReference type="AlphaFoldDB" id="A0A6M3M4Y1"/>
<dbReference type="EMBL" id="MT143778">
    <property type="protein sequence ID" value="QJB02368.1"/>
    <property type="molecule type" value="Genomic_DNA"/>
</dbReference>
<organism evidence="1">
    <name type="scientific">viral metagenome</name>
    <dbReference type="NCBI Taxonomy" id="1070528"/>
    <lineage>
        <taxon>unclassified sequences</taxon>
        <taxon>metagenomes</taxon>
        <taxon>organismal metagenomes</taxon>
    </lineage>
</organism>
<sequence>MIKGDYDRLKELAKFNMCAEHHTPLEVAWSSSEKSYFLRCGVCEATNTLTRQLSLTQEYKAGADIPEPIKSNIEKARRRRQMQQGKQDAIFKLEGIPNKDLATGEMLLPEQVKALMDYAFKYHLDPFRGHLVLMYGKPYITIDGYLYHAFISRQPYTLSSRPMLTQEEKQYKIGKTDHGWLATVTFTESGNTFTGTGIVTYEEMTTKSPRDNTKLRSPVVAFHPWQLAQKRAEWQALRRAFPIGESQE</sequence>
<name>A0A6M3M4Y1_9ZZZZ</name>